<gene>
    <name evidence="2" type="ORF">brsh051_07330</name>
</gene>
<evidence type="ECO:0000256" key="1">
    <source>
        <dbReference type="SAM" id="MobiDB-lite"/>
    </source>
</evidence>
<sequence>MSPAVIVTIILVVGIALVIAATLADRRSAARLTKADDTEISSAGADPAASEKPVPIEPPAYITSEQLLRGAPPAARFSPDQERELAAQLTAPSTVRIDCRLAAPTLATHTGERAILDQPRVLVCADGIGQFREVLPLLGSASADMQALVIAAPTIDADALQTIIANKLAGKLQVCVVLGGADALAELAAAVGSRPAPLADRQAGAIALTDLGRPTRLVASPSACWVISAVA</sequence>
<reference evidence="2" key="1">
    <citation type="journal article" date="2024" name="Int. J. Syst. Evol. Microbiol.">
        <title>Brooklawnia propionicigenes sp. nov., a facultatively anaerobic, propionate-producing bacterium isolated from a methanogenic reactor treating waste from cattle farms.</title>
        <authorList>
            <person name="Akita Y."/>
            <person name="Ueki A."/>
            <person name="Tonouchi A."/>
            <person name="Sugawara Y."/>
            <person name="Honma S."/>
            <person name="Kaku N."/>
            <person name="Ueki K."/>
        </authorList>
    </citation>
    <scope>NUCLEOTIDE SEQUENCE</scope>
    <source>
        <strain evidence="2">SH051</strain>
    </source>
</reference>
<dbReference type="Proteomes" id="UP001431656">
    <property type="component" value="Chromosome"/>
</dbReference>
<evidence type="ECO:0000313" key="3">
    <source>
        <dbReference type="Proteomes" id="UP001431656"/>
    </source>
</evidence>
<feature type="region of interest" description="Disordered" evidence="1">
    <location>
        <begin position="34"/>
        <end position="56"/>
    </location>
</feature>
<proteinExistence type="predicted"/>
<protein>
    <submittedName>
        <fullName evidence="2">Uncharacterized protein</fullName>
    </submittedName>
</protein>
<name>A0AAN0MFC4_9ACTN</name>
<organism evidence="2 3">
    <name type="scientific">Brooklawnia propionicigenes</name>
    <dbReference type="NCBI Taxonomy" id="3041175"/>
    <lineage>
        <taxon>Bacteria</taxon>
        <taxon>Bacillati</taxon>
        <taxon>Actinomycetota</taxon>
        <taxon>Actinomycetes</taxon>
        <taxon>Propionibacteriales</taxon>
        <taxon>Propionibacteriaceae</taxon>
        <taxon>Brooklawnia</taxon>
    </lineage>
</organism>
<dbReference type="AlphaFoldDB" id="A0AAN0MFC4"/>
<accession>A0AAN0MFC4</accession>
<evidence type="ECO:0000313" key="2">
    <source>
        <dbReference type="EMBL" id="BEH01452.1"/>
    </source>
</evidence>
<dbReference type="InterPro" id="IPR027409">
    <property type="entry name" value="GroEL-like_apical_dom_sf"/>
</dbReference>
<dbReference type="EMBL" id="AP028056">
    <property type="protein sequence ID" value="BEH01452.1"/>
    <property type="molecule type" value="Genomic_DNA"/>
</dbReference>
<dbReference type="SUPFAM" id="SSF52029">
    <property type="entry name" value="GroEL apical domain-like"/>
    <property type="match status" value="1"/>
</dbReference>
<keyword evidence="3" id="KW-1185">Reference proteome</keyword>
<dbReference type="KEGG" id="broo:brsh051_07330"/>
<dbReference type="Gene3D" id="3.50.7.10">
    <property type="entry name" value="GroEL"/>
    <property type="match status" value="1"/>
</dbReference>
<dbReference type="RefSeq" id="WP_286267687.1">
    <property type="nucleotide sequence ID" value="NZ_AP028056.1"/>
</dbReference>